<feature type="non-terminal residue" evidence="2">
    <location>
        <position position="90"/>
    </location>
</feature>
<sequence length="90" mass="10538">LEVVIMLVWLKVQVILLQPTALSFSPCRVCRGDSPYMLKAKCVQMLERNPSKLYKKIKVDYLYWEETWSLDQQEALLDIRVTIYSVSGVR</sequence>
<dbReference type="AlphaFoldDB" id="A0AAD4SHP4"/>
<feature type="chain" id="PRO_5042007711" evidence="1">
    <location>
        <begin position="18"/>
        <end position="90"/>
    </location>
</feature>
<evidence type="ECO:0000256" key="1">
    <source>
        <dbReference type="SAM" id="SignalP"/>
    </source>
</evidence>
<protein>
    <submittedName>
        <fullName evidence="2">Uncharacterized protein</fullName>
    </submittedName>
</protein>
<proteinExistence type="predicted"/>
<evidence type="ECO:0000313" key="3">
    <source>
        <dbReference type="Proteomes" id="UP001202328"/>
    </source>
</evidence>
<name>A0AAD4SHP4_9MAGN</name>
<evidence type="ECO:0000313" key="2">
    <source>
        <dbReference type="EMBL" id="KAI3908185.1"/>
    </source>
</evidence>
<dbReference type="Proteomes" id="UP001202328">
    <property type="component" value="Unassembled WGS sequence"/>
</dbReference>
<dbReference type="EMBL" id="JAJJMB010010520">
    <property type="protein sequence ID" value="KAI3908185.1"/>
    <property type="molecule type" value="Genomic_DNA"/>
</dbReference>
<feature type="signal peptide" evidence="1">
    <location>
        <begin position="1"/>
        <end position="17"/>
    </location>
</feature>
<comment type="caution">
    <text evidence="2">The sequence shown here is derived from an EMBL/GenBank/DDBJ whole genome shotgun (WGS) entry which is preliminary data.</text>
</comment>
<organism evidence="2 3">
    <name type="scientific">Papaver atlanticum</name>
    <dbReference type="NCBI Taxonomy" id="357466"/>
    <lineage>
        <taxon>Eukaryota</taxon>
        <taxon>Viridiplantae</taxon>
        <taxon>Streptophyta</taxon>
        <taxon>Embryophyta</taxon>
        <taxon>Tracheophyta</taxon>
        <taxon>Spermatophyta</taxon>
        <taxon>Magnoliopsida</taxon>
        <taxon>Ranunculales</taxon>
        <taxon>Papaveraceae</taxon>
        <taxon>Papaveroideae</taxon>
        <taxon>Papaver</taxon>
    </lineage>
</organism>
<gene>
    <name evidence="2" type="ORF">MKW98_029486</name>
</gene>
<reference evidence="2" key="1">
    <citation type="submission" date="2022-04" db="EMBL/GenBank/DDBJ databases">
        <title>A functionally conserved STORR gene fusion in Papaver species that diverged 16.8 million years ago.</title>
        <authorList>
            <person name="Catania T."/>
        </authorList>
    </citation>
    <scope>NUCLEOTIDE SEQUENCE</scope>
    <source>
        <strain evidence="2">S-188037</strain>
    </source>
</reference>
<keyword evidence="1" id="KW-0732">Signal</keyword>
<keyword evidence="3" id="KW-1185">Reference proteome</keyword>
<accession>A0AAD4SHP4</accession>